<sequence>MKKTKNYFFSLDIASSCLFLCSLFFLIFIPVTEKDTIWHSYRILFLPMSADESAILKAAEESGIKNIISSLTIKQRFAKLDENNYTGFPFTDKERYAAWFINDQENIRYMYIHISENIPPQFFKYLKNNTEAFYIERKAGFSLFQFISAAAFFLIAFYFTSRKDFYLFASLPFIVYAGIQSGILALSASILMMFTLAFWTEAVGSYLKFTKEQIISRIKKNPLLVFLPFISFVVAKFNSNISLLVFILAVIAAASFTYISERIRFFIHKNSETKKLHKTITPYIMNPKSIAKFWESKKLFTVSGAAAFFIIFSSLILHMGFNKTLQAYKNILYLPVPVNGVEITGFSKQAFDKLKEIRTGEDLPDLGNLISDLWNSNIKPYVKSNENTENYNEIKYLDFSVDSNGMITENAGTAFSFDDEFIKTALAFRESPSIEDLLYSEGRFITAAYTGRKFPLNSFNTAALLVAVLSSFMPVTIILLRVLNK</sequence>
<evidence type="ECO:0000313" key="2">
    <source>
        <dbReference type="EMBL" id="QOW60199.1"/>
    </source>
</evidence>
<feature type="transmembrane region" description="Helical" evidence="1">
    <location>
        <begin position="6"/>
        <end position="29"/>
    </location>
</feature>
<name>A0A7S7AW07_9SPIR</name>
<dbReference type="EMBL" id="CP061839">
    <property type="protein sequence ID" value="QOW60199.1"/>
    <property type="molecule type" value="Genomic_DNA"/>
</dbReference>
<evidence type="ECO:0000313" key="3">
    <source>
        <dbReference type="Proteomes" id="UP000593915"/>
    </source>
</evidence>
<dbReference type="Proteomes" id="UP000593915">
    <property type="component" value="Chromosome"/>
</dbReference>
<feature type="transmembrane region" description="Helical" evidence="1">
    <location>
        <begin position="299"/>
        <end position="321"/>
    </location>
</feature>
<feature type="transmembrane region" description="Helical" evidence="1">
    <location>
        <begin position="243"/>
        <end position="260"/>
    </location>
</feature>
<gene>
    <name evidence="2" type="ORF">IFE08_10200</name>
</gene>
<keyword evidence="1" id="KW-1133">Transmembrane helix</keyword>
<dbReference type="RefSeq" id="WP_194075793.1">
    <property type="nucleotide sequence ID" value="NZ_CP061839.1"/>
</dbReference>
<evidence type="ECO:0000256" key="1">
    <source>
        <dbReference type="SAM" id="Phobius"/>
    </source>
</evidence>
<dbReference type="AlphaFoldDB" id="A0A7S7AW07"/>
<organism evidence="2 3">
    <name type="scientific">Treponema pedis</name>
    <dbReference type="NCBI Taxonomy" id="409322"/>
    <lineage>
        <taxon>Bacteria</taxon>
        <taxon>Pseudomonadati</taxon>
        <taxon>Spirochaetota</taxon>
        <taxon>Spirochaetia</taxon>
        <taxon>Spirochaetales</taxon>
        <taxon>Treponemataceae</taxon>
        <taxon>Treponema</taxon>
    </lineage>
</organism>
<feature type="transmembrane region" description="Helical" evidence="1">
    <location>
        <begin position="173"/>
        <end position="200"/>
    </location>
</feature>
<accession>A0A7S7AW07</accession>
<protein>
    <submittedName>
        <fullName evidence="2">Uncharacterized protein</fullName>
    </submittedName>
</protein>
<reference evidence="2 3" key="1">
    <citation type="submission" date="2020-09" db="EMBL/GenBank/DDBJ databases">
        <title>Characterization of Treponema spp. from bovine digital dermatitis in Korea.</title>
        <authorList>
            <person name="Espiritu H.M."/>
            <person name="Cho Y.I."/>
            <person name="Mamuad L."/>
        </authorList>
    </citation>
    <scope>NUCLEOTIDE SEQUENCE [LARGE SCALE GENOMIC DNA]</scope>
    <source>
        <strain evidence="2 3">KS1</strain>
    </source>
</reference>
<feature type="transmembrane region" description="Helical" evidence="1">
    <location>
        <begin position="143"/>
        <end position="161"/>
    </location>
</feature>
<keyword evidence="1" id="KW-0472">Membrane</keyword>
<keyword evidence="1" id="KW-0812">Transmembrane</keyword>
<proteinExistence type="predicted"/>
<feature type="transmembrane region" description="Helical" evidence="1">
    <location>
        <begin position="462"/>
        <end position="483"/>
    </location>
</feature>